<sequence length="232" mass="24635">MSALLTTFQTTLSDPGVRLALRLTAEVALYVLCLQAVAGVLLGYALSRPGWRGRSLLDIAITLPLVFPPMALGFVLLLLMGREDWLGRWWLAAAGEGFVFTKPAVVLASFIAGLPLVVKPVQAAMETLSARLAEVARTLGKREWEILLFVLLPNVRKALLAGLALGLGRSLGEVGITLMLGGNIVGRTNTLSLEIFNAVSGGDFDRAMVLTVLLGLVSALVFAAMRRAGNPA</sequence>
<evidence type="ECO:0000259" key="10">
    <source>
        <dbReference type="PROSITE" id="PS50928"/>
    </source>
</evidence>
<evidence type="ECO:0000313" key="12">
    <source>
        <dbReference type="EMBL" id="PAS95024.1"/>
    </source>
</evidence>
<evidence type="ECO:0000313" key="13">
    <source>
        <dbReference type="Proteomes" id="UP000216107"/>
    </source>
</evidence>
<comment type="subcellular location">
    <subcellularLocation>
        <location evidence="1 9">Cell membrane</location>
        <topology evidence="1 9">Multi-pass membrane protein</topology>
    </subcellularLocation>
</comment>
<evidence type="ECO:0000256" key="5">
    <source>
        <dbReference type="ARBA" id="ARBA00022989"/>
    </source>
</evidence>
<dbReference type="InterPro" id="IPR035906">
    <property type="entry name" value="MetI-like_sf"/>
</dbReference>
<keyword evidence="14" id="KW-1185">Reference proteome</keyword>
<evidence type="ECO:0000256" key="9">
    <source>
        <dbReference type="RuleBase" id="RU363032"/>
    </source>
</evidence>
<feature type="transmembrane region" description="Helical" evidence="9">
    <location>
        <begin position="27"/>
        <end position="47"/>
    </location>
</feature>
<dbReference type="EMBL" id="NMRN01000002">
    <property type="protein sequence ID" value="PAS95024.1"/>
    <property type="molecule type" value="Genomic_DNA"/>
</dbReference>
<evidence type="ECO:0000256" key="2">
    <source>
        <dbReference type="ARBA" id="ARBA00011779"/>
    </source>
</evidence>
<dbReference type="AlphaFoldDB" id="A0A272EY19"/>
<comment type="subunit">
    <text evidence="2">The complex is composed of two ATP-binding proteins (CysA), two transmembrane proteins (CysT and CysW) and a solute-binding protein (CysP).</text>
</comment>
<keyword evidence="4 9" id="KW-0812">Transmembrane</keyword>
<dbReference type="InterPro" id="IPR005667">
    <property type="entry name" value="Sulph_transpt2"/>
</dbReference>
<feature type="transmembrane region" description="Helical" evidence="9">
    <location>
        <begin position="100"/>
        <end position="118"/>
    </location>
</feature>
<name>A0A272EY19_9RHOO</name>
<evidence type="ECO:0000256" key="3">
    <source>
        <dbReference type="ARBA" id="ARBA00022448"/>
    </source>
</evidence>
<keyword evidence="6" id="KW-0764">Sulfate transport</keyword>
<dbReference type="CDD" id="cd06261">
    <property type="entry name" value="TM_PBP2"/>
    <property type="match status" value="1"/>
</dbReference>
<feature type="transmembrane region" description="Helical" evidence="9">
    <location>
        <begin position="59"/>
        <end position="80"/>
    </location>
</feature>
<dbReference type="Proteomes" id="UP000623509">
    <property type="component" value="Unassembled WGS sequence"/>
</dbReference>
<dbReference type="RefSeq" id="WP_095523317.1">
    <property type="nucleotide sequence ID" value="NZ_MDUX01000005.1"/>
</dbReference>
<feature type="transmembrane region" description="Helical" evidence="9">
    <location>
        <begin position="207"/>
        <end position="225"/>
    </location>
</feature>
<evidence type="ECO:0000313" key="14">
    <source>
        <dbReference type="Proteomes" id="UP000623509"/>
    </source>
</evidence>
<dbReference type="Proteomes" id="UP000216107">
    <property type="component" value="Unassembled WGS sequence"/>
</dbReference>
<dbReference type="GO" id="GO:0005886">
    <property type="term" value="C:plasma membrane"/>
    <property type="evidence" value="ECO:0007669"/>
    <property type="project" value="UniProtKB-SubCell"/>
</dbReference>
<evidence type="ECO:0000256" key="4">
    <source>
        <dbReference type="ARBA" id="ARBA00022692"/>
    </source>
</evidence>
<reference evidence="12 13" key="2">
    <citation type="submission" date="2017-07" db="EMBL/GenBank/DDBJ databases">
        <title>Candidatus Dactylopiibacterium carminicum, a nitrogen-fixing symbiont of the cochineal insect Dactylopius coccus and Dactylopius opuntiae (Hemiptera: Coccoidea: Dactylopiidae).</title>
        <authorList>
            <person name="Vera A."/>
        </authorList>
    </citation>
    <scope>NUCLEOTIDE SEQUENCE [LARGE SCALE GENOMIC DNA]</scope>
    <source>
        <strain evidence="12 13">NFDCM</strain>
    </source>
</reference>
<organism evidence="12 13">
    <name type="scientific">Candidatus Dactylopiibacterium carminicum</name>
    <dbReference type="NCBI Taxonomy" id="857335"/>
    <lineage>
        <taxon>Bacteria</taxon>
        <taxon>Pseudomonadati</taxon>
        <taxon>Pseudomonadota</taxon>
        <taxon>Betaproteobacteria</taxon>
        <taxon>Rhodocyclales</taxon>
        <taxon>Rhodocyclaceae</taxon>
        <taxon>Candidatus Dactylopiibacterium</taxon>
    </lineage>
</organism>
<feature type="domain" description="ABC transmembrane type-1" evidence="10">
    <location>
        <begin position="21"/>
        <end position="225"/>
    </location>
</feature>
<evidence type="ECO:0000256" key="7">
    <source>
        <dbReference type="ARBA" id="ARBA00023136"/>
    </source>
</evidence>
<accession>A0A272EY19</accession>
<keyword evidence="7 9" id="KW-0472">Membrane</keyword>
<comment type="caution">
    <text evidence="12">The sequence shown here is derived from an EMBL/GenBank/DDBJ whole genome shotgun (WGS) entry which is preliminary data.</text>
</comment>
<dbReference type="PROSITE" id="PS50928">
    <property type="entry name" value="ABC_TM1"/>
    <property type="match status" value="1"/>
</dbReference>
<dbReference type="EMBL" id="MDUX01000005">
    <property type="protein sequence ID" value="KAF7600403.1"/>
    <property type="molecule type" value="Genomic_DNA"/>
</dbReference>
<proteinExistence type="inferred from homology"/>
<dbReference type="InterPro" id="IPR000515">
    <property type="entry name" value="MetI-like"/>
</dbReference>
<protein>
    <submittedName>
        <fullName evidence="12">Molybdate ABC transporter permease subunit</fullName>
    </submittedName>
</protein>
<dbReference type="PANTHER" id="PTHR30406:SF8">
    <property type="entry name" value="SULFATE TRANSPORT SYSTEM PERMEASE PROTEIN CYST"/>
    <property type="match status" value="1"/>
</dbReference>
<dbReference type="SUPFAM" id="SSF161098">
    <property type="entry name" value="MetI-like"/>
    <property type="match status" value="1"/>
</dbReference>
<dbReference type="PANTHER" id="PTHR30406">
    <property type="entry name" value="SULFATE TRANSPORT SYSTEM PERMEASE PROTEIN"/>
    <property type="match status" value="1"/>
</dbReference>
<feature type="transmembrane region" description="Helical" evidence="9">
    <location>
        <begin position="146"/>
        <end position="167"/>
    </location>
</feature>
<dbReference type="OrthoDB" id="9795403at2"/>
<keyword evidence="3 9" id="KW-0813">Transport</keyword>
<gene>
    <name evidence="11" type="ORF">BGI27_02350</name>
    <name evidence="12" type="ORF">CGU29_00830</name>
</gene>
<comment type="function">
    <text evidence="8">Part of the ABC transporter complex CysAWTP (TC 3.A.1.6.1) involved in sulfate/thiosulfate import. Probably responsible for the translocation of the substrate across the membrane.</text>
</comment>
<comment type="similarity">
    <text evidence="9">Belongs to the binding-protein-dependent transport system permease family.</text>
</comment>
<dbReference type="GO" id="GO:0015419">
    <property type="term" value="F:ABC-type sulfate transporter activity"/>
    <property type="evidence" value="ECO:0007669"/>
    <property type="project" value="InterPro"/>
</dbReference>
<evidence type="ECO:0000256" key="8">
    <source>
        <dbReference type="ARBA" id="ARBA00025323"/>
    </source>
</evidence>
<evidence type="ECO:0000256" key="6">
    <source>
        <dbReference type="ARBA" id="ARBA00023032"/>
    </source>
</evidence>
<dbReference type="Gene3D" id="1.10.3720.10">
    <property type="entry name" value="MetI-like"/>
    <property type="match status" value="1"/>
</dbReference>
<dbReference type="Pfam" id="PF00528">
    <property type="entry name" value="BPD_transp_1"/>
    <property type="match status" value="1"/>
</dbReference>
<evidence type="ECO:0000313" key="11">
    <source>
        <dbReference type="EMBL" id="KAF7600403.1"/>
    </source>
</evidence>
<reference evidence="11 14" key="1">
    <citation type="submission" date="2016-08" db="EMBL/GenBank/DDBJ databases">
        <title>Candidatus Dactylopiibacterium carminicum genome sequence.</title>
        <authorList>
            <person name="Ramirez-Puebla S.T."/>
            <person name="Ormeno-Orrillo E."/>
            <person name="Vera-Ponce De Leon A."/>
            <person name="Luis L."/>
            <person name="Sanchez-Flores A."/>
            <person name="Monica R."/>
            <person name="Martinez-Romero E."/>
        </authorList>
    </citation>
    <scope>NUCLEOTIDE SEQUENCE [LARGE SCALE GENOMIC DNA]</scope>
    <source>
        <strain evidence="11">END1</strain>
    </source>
</reference>
<evidence type="ECO:0000256" key="1">
    <source>
        <dbReference type="ARBA" id="ARBA00004651"/>
    </source>
</evidence>
<keyword evidence="5 9" id="KW-1133">Transmembrane helix</keyword>